<name>A0A1H9J5U9_9FLAO</name>
<dbReference type="Gene3D" id="1.10.720.30">
    <property type="entry name" value="SAP domain"/>
    <property type="match status" value="1"/>
</dbReference>
<proteinExistence type="predicted"/>
<sequence length="75" mass="8873">MKSQPNNPLHGVKLEQIINDLVAHYGWEFMGYTIKIKCFTHNPSVKSSLKFLRRTPWARSKVEIMYVKMLEHKKV</sequence>
<protein>
    <submittedName>
        <fullName evidence="1">Uncharacterized conserved protein</fullName>
    </submittedName>
</protein>
<dbReference type="RefSeq" id="WP_092579849.1">
    <property type="nucleotide sequence ID" value="NZ_FOFN01000003.1"/>
</dbReference>
<dbReference type="EMBL" id="FOFN01000003">
    <property type="protein sequence ID" value="SEQ82166.1"/>
    <property type="molecule type" value="Genomic_DNA"/>
</dbReference>
<dbReference type="OrthoDB" id="9806870at2"/>
<organism evidence="1 2">
    <name type="scientific">Hyunsoonleella jejuensis</name>
    <dbReference type="NCBI Taxonomy" id="419940"/>
    <lineage>
        <taxon>Bacteria</taxon>
        <taxon>Pseudomonadati</taxon>
        <taxon>Bacteroidota</taxon>
        <taxon>Flavobacteriia</taxon>
        <taxon>Flavobacteriales</taxon>
        <taxon>Flavobacteriaceae</taxon>
    </lineage>
</organism>
<dbReference type="Pfam" id="PF09905">
    <property type="entry name" value="VF530"/>
    <property type="match status" value="1"/>
</dbReference>
<accession>A0A1H9J5U9</accession>
<gene>
    <name evidence="1" type="ORF">SAMN05421824_2404</name>
</gene>
<keyword evidence="2" id="KW-1185">Reference proteome</keyword>
<dbReference type="InterPro" id="IPR018668">
    <property type="entry name" value="DNA-binding_VF530-like"/>
</dbReference>
<evidence type="ECO:0000313" key="2">
    <source>
        <dbReference type="Proteomes" id="UP000198999"/>
    </source>
</evidence>
<reference evidence="1 2" key="1">
    <citation type="submission" date="2016-10" db="EMBL/GenBank/DDBJ databases">
        <authorList>
            <person name="de Groot N.N."/>
        </authorList>
    </citation>
    <scope>NUCLEOTIDE SEQUENCE [LARGE SCALE GENOMIC DNA]</scope>
    <source>
        <strain evidence="1 2">DSM 21035</strain>
    </source>
</reference>
<dbReference type="GO" id="GO:0003677">
    <property type="term" value="F:DNA binding"/>
    <property type="evidence" value="ECO:0007669"/>
    <property type="project" value="InterPro"/>
</dbReference>
<dbReference type="InterPro" id="IPR036361">
    <property type="entry name" value="SAP_dom_sf"/>
</dbReference>
<dbReference type="AlphaFoldDB" id="A0A1H9J5U9"/>
<evidence type="ECO:0000313" key="1">
    <source>
        <dbReference type="EMBL" id="SEQ82166.1"/>
    </source>
</evidence>
<dbReference type="Proteomes" id="UP000198999">
    <property type="component" value="Unassembled WGS sequence"/>
</dbReference>